<organism evidence="1 2">
    <name type="scientific">Caenorhabditis remanei</name>
    <name type="common">Caenorhabditis vulgaris</name>
    <dbReference type="NCBI Taxonomy" id="31234"/>
    <lineage>
        <taxon>Eukaryota</taxon>
        <taxon>Metazoa</taxon>
        <taxon>Ecdysozoa</taxon>
        <taxon>Nematoda</taxon>
        <taxon>Chromadorea</taxon>
        <taxon>Rhabditida</taxon>
        <taxon>Rhabditina</taxon>
        <taxon>Rhabditomorpha</taxon>
        <taxon>Rhabditoidea</taxon>
        <taxon>Rhabditidae</taxon>
        <taxon>Peloderinae</taxon>
        <taxon>Caenorhabditis</taxon>
    </lineage>
</organism>
<protein>
    <submittedName>
        <fullName evidence="1">Uncharacterized protein</fullName>
    </submittedName>
</protein>
<dbReference type="AlphaFoldDB" id="A0A6A5GDX8"/>
<sequence>MPLPSRLTGEEYQAQLVSAGVSPQAIEGILKVCADGKDAYSKYGDSPSFHDAIECVTKLYVDLETFIKTQSEEDQAAYAKFQVKRGAEYKN</sequence>
<dbReference type="Pfam" id="PF14747">
    <property type="entry name" value="DUF4473"/>
    <property type="match status" value="1"/>
</dbReference>
<proteinExistence type="predicted"/>
<dbReference type="Proteomes" id="UP000483820">
    <property type="component" value="Chromosome V"/>
</dbReference>
<evidence type="ECO:0000313" key="1">
    <source>
        <dbReference type="EMBL" id="KAF1753338.1"/>
    </source>
</evidence>
<dbReference type="GeneID" id="78776858"/>
<dbReference type="CTD" id="78776858"/>
<dbReference type="KEGG" id="crq:GCK72_019894"/>
<dbReference type="RefSeq" id="XP_053582196.1">
    <property type="nucleotide sequence ID" value="XM_053733283.1"/>
</dbReference>
<evidence type="ECO:0000313" key="2">
    <source>
        <dbReference type="Proteomes" id="UP000483820"/>
    </source>
</evidence>
<dbReference type="EMBL" id="WUAV01000005">
    <property type="protein sequence ID" value="KAF1753338.1"/>
    <property type="molecule type" value="Genomic_DNA"/>
</dbReference>
<reference evidence="1 2" key="1">
    <citation type="submission" date="2019-12" db="EMBL/GenBank/DDBJ databases">
        <title>Chromosome-level assembly of the Caenorhabditis remanei genome.</title>
        <authorList>
            <person name="Teterina A.A."/>
            <person name="Willis J.H."/>
            <person name="Phillips P.C."/>
        </authorList>
    </citation>
    <scope>NUCLEOTIDE SEQUENCE [LARGE SCALE GENOMIC DNA]</scope>
    <source>
        <strain evidence="1 2">PX506</strain>
        <tissue evidence="1">Whole organism</tissue>
    </source>
</reference>
<comment type="caution">
    <text evidence="1">The sequence shown here is derived from an EMBL/GenBank/DDBJ whole genome shotgun (WGS) entry which is preliminary data.</text>
</comment>
<dbReference type="PANTHER" id="PTHR33272:SF4">
    <property type="entry name" value="30S RIBOSOMAL PROTEIN S15-RELATED"/>
    <property type="match status" value="1"/>
</dbReference>
<gene>
    <name evidence="1" type="ORF">GCK72_019894</name>
</gene>
<accession>A0A6A5GDX8</accession>
<name>A0A6A5GDX8_CAERE</name>
<dbReference type="PANTHER" id="PTHR33272">
    <property type="entry name" value="PROTEIN CBG22877-RELATED"/>
    <property type="match status" value="1"/>
</dbReference>
<dbReference type="InterPro" id="IPR027913">
    <property type="entry name" value="DUF4473"/>
</dbReference>